<dbReference type="KEGG" id="maes:Ga0123461_2008"/>
<keyword evidence="1" id="KW-0732">Signal</keyword>
<feature type="chain" id="PRO_5014797689" description="Lipoprotein" evidence="1">
    <location>
        <begin position="18"/>
        <end position="51"/>
    </location>
</feature>
<dbReference type="EMBL" id="CP018799">
    <property type="protein sequence ID" value="ATX80414.1"/>
    <property type="molecule type" value="Genomic_DNA"/>
</dbReference>
<evidence type="ECO:0000313" key="3">
    <source>
        <dbReference type="Proteomes" id="UP000231701"/>
    </source>
</evidence>
<name>A0A2K8L614_MARES</name>
<evidence type="ECO:0000313" key="2">
    <source>
        <dbReference type="EMBL" id="ATX80414.1"/>
    </source>
</evidence>
<reference evidence="2 3" key="1">
    <citation type="submission" date="2016-12" db="EMBL/GenBank/DDBJ databases">
        <title>Isolation and genomic insights into novel planktonic Zetaproteobacteria from stratified waters of the Chesapeake Bay.</title>
        <authorList>
            <person name="McAllister S.M."/>
            <person name="Kato S."/>
            <person name="Chan C.S."/>
            <person name="Chiu B.K."/>
            <person name="Field E.K."/>
        </authorList>
    </citation>
    <scope>NUCLEOTIDE SEQUENCE [LARGE SCALE GENOMIC DNA]</scope>
    <source>
        <strain evidence="2 3">CP-5</strain>
    </source>
</reference>
<evidence type="ECO:0008006" key="4">
    <source>
        <dbReference type="Google" id="ProtNLM"/>
    </source>
</evidence>
<dbReference type="Proteomes" id="UP000231701">
    <property type="component" value="Chromosome"/>
</dbReference>
<gene>
    <name evidence="2" type="ORF">Ga0123461_2008</name>
</gene>
<accession>A0A2K8L614</accession>
<sequence>MKMILLVTLLTLLSACGSTPTKILGIEFHIPANDYDADDYENHGDDANTEG</sequence>
<dbReference type="RefSeq" id="WP_157819309.1">
    <property type="nucleotide sequence ID" value="NZ_CP018799.1"/>
</dbReference>
<dbReference type="PROSITE" id="PS51257">
    <property type="entry name" value="PROKAR_LIPOPROTEIN"/>
    <property type="match status" value="1"/>
</dbReference>
<proteinExistence type="predicted"/>
<dbReference type="AlphaFoldDB" id="A0A2K8L614"/>
<evidence type="ECO:0000256" key="1">
    <source>
        <dbReference type="SAM" id="SignalP"/>
    </source>
</evidence>
<protein>
    <recommendedName>
        <fullName evidence="4">Lipoprotein</fullName>
    </recommendedName>
</protein>
<feature type="signal peptide" evidence="1">
    <location>
        <begin position="1"/>
        <end position="17"/>
    </location>
</feature>
<keyword evidence="3" id="KW-1185">Reference proteome</keyword>
<organism evidence="2 3">
    <name type="scientific">Mariprofundus aestuarium</name>
    <dbReference type="NCBI Taxonomy" id="1921086"/>
    <lineage>
        <taxon>Bacteria</taxon>
        <taxon>Pseudomonadati</taxon>
        <taxon>Pseudomonadota</taxon>
        <taxon>Candidatius Mariprofundia</taxon>
        <taxon>Mariprofundales</taxon>
        <taxon>Mariprofundaceae</taxon>
        <taxon>Mariprofundus</taxon>
    </lineage>
</organism>